<keyword evidence="3" id="KW-1185">Reference proteome</keyword>
<reference evidence="2 3" key="1">
    <citation type="submission" date="2024-09" db="EMBL/GenBank/DDBJ databases">
        <authorList>
            <person name="Sun Q."/>
            <person name="Mori K."/>
        </authorList>
    </citation>
    <scope>NUCLEOTIDE SEQUENCE [LARGE SCALE GENOMIC DNA]</scope>
    <source>
        <strain evidence="2 3">JCM 13503</strain>
    </source>
</reference>
<sequence>MPELNSRCLICPLDFKQPSIPLTASLLHRRPVLELNPMTSASYQTFVTHSLTNYAQEKIASGEWLPEDAQENARLEFAELLPEGLATPDQFLFDLHDASRSEQVGVLWFALRGPAQRRRIFVYDVLIHPQFQRQGYAMRAFELLQEKAQDLGAKDIRLHVFGHNHGARALYEKLGFVTTNLIMQLDLPSPAGV</sequence>
<evidence type="ECO:0000313" key="2">
    <source>
        <dbReference type="EMBL" id="MFB9991423.1"/>
    </source>
</evidence>
<dbReference type="PANTHER" id="PTHR43259:SF1">
    <property type="entry name" value="N-ACETYLTRANSFERASE DOMAIN-CONTAINING PROTEIN"/>
    <property type="match status" value="1"/>
</dbReference>
<comment type="caution">
    <text evidence="2">The sequence shown here is derived from an EMBL/GenBank/DDBJ whole genome shotgun (WGS) entry which is preliminary data.</text>
</comment>
<dbReference type="PANTHER" id="PTHR43259">
    <property type="entry name" value="SPT10P"/>
    <property type="match status" value="1"/>
</dbReference>
<dbReference type="Pfam" id="PF00583">
    <property type="entry name" value="Acetyltransf_1"/>
    <property type="match status" value="1"/>
</dbReference>
<dbReference type="InterPro" id="IPR052829">
    <property type="entry name" value="N-acetyltransferase_domain"/>
</dbReference>
<dbReference type="GO" id="GO:0016746">
    <property type="term" value="F:acyltransferase activity"/>
    <property type="evidence" value="ECO:0007669"/>
    <property type="project" value="UniProtKB-KW"/>
</dbReference>
<accession>A0ABV6AV91</accession>
<dbReference type="PROSITE" id="PS51186">
    <property type="entry name" value="GNAT"/>
    <property type="match status" value="1"/>
</dbReference>
<dbReference type="RefSeq" id="WP_380006393.1">
    <property type="nucleotide sequence ID" value="NZ_JBHLYR010000015.1"/>
</dbReference>
<feature type="domain" description="N-acetyltransferase" evidence="1">
    <location>
        <begin position="46"/>
        <end position="193"/>
    </location>
</feature>
<proteinExistence type="predicted"/>
<gene>
    <name evidence="2" type="ORF">ACFFLM_05480</name>
</gene>
<name>A0ABV6AV91_9DEIO</name>
<organism evidence="2 3">
    <name type="scientific">Deinococcus oregonensis</name>
    <dbReference type="NCBI Taxonomy" id="1805970"/>
    <lineage>
        <taxon>Bacteria</taxon>
        <taxon>Thermotogati</taxon>
        <taxon>Deinococcota</taxon>
        <taxon>Deinococci</taxon>
        <taxon>Deinococcales</taxon>
        <taxon>Deinococcaceae</taxon>
        <taxon>Deinococcus</taxon>
    </lineage>
</organism>
<keyword evidence="2" id="KW-0808">Transferase</keyword>
<dbReference type="CDD" id="cd04301">
    <property type="entry name" value="NAT_SF"/>
    <property type="match status" value="1"/>
</dbReference>
<dbReference type="Gene3D" id="3.40.630.30">
    <property type="match status" value="1"/>
</dbReference>
<dbReference type="InterPro" id="IPR000182">
    <property type="entry name" value="GNAT_dom"/>
</dbReference>
<dbReference type="Proteomes" id="UP001589733">
    <property type="component" value="Unassembled WGS sequence"/>
</dbReference>
<dbReference type="InterPro" id="IPR016181">
    <property type="entry name" value="Acyl_CoA_acyltransferase"/>
</dbReference>
<evidence type="ECO:0000259" key="1">
    <source>
        <dbReference type="PROSITE" id="PS51186"/>
    </source>
</evidence>
<keyword evidence="2" id="KW-0012">Acyltransferase</keyword>
<dbReference type="EMBL" id="JBHLYR010000015">
    <property type="protein sequence ID" value="MFB9991423.1"/>
    <property type="molecule type" value="Genomic_DNA"/>
</dbReference>
<dbReference type="SUPFAM" id="SSF55729">
    <property type="entry name" value="Acyl-CoA N-acyltransferases (Nat)"/>
    <property type="match status" value="1"/>
</dbReference>
<dbReference type="EC" id="2.3.1.-" evidence="2"/>
<evidence type="ECO:0000313" key="3">
    <source>
        <dbReference type="Proteomes" id="UP001589733"/>
    </source>
</evidence>
<protein>
    <submittedName>
        <fullName evidence="2">GNAT family N-acetyltransferase</fullName>
        <ecNumber evidence="2">2.3.1.-</ecNumber>
    </submittedName>
</protein>